<dbReference type="AlphaFoldDB" id="U4KVK2"/>
<reference evidence="1 2" key="1">
    <citation type="journal article" date="2013" name="PLoS Genet.">
        <title>The genome and development-dependent transcriptomes of Pyronema confluens: a window into fungal evolution.</title>
        <authorList>
            <person name="Traeger S."/>
            <person name="Altegoer F."/>
            <person name="Freitag M."/>
            <person name="Gabaldon T."/>
            <person name="Kempken F."/>
            <person name="Kumar A."/>
            <person name="Marcet-Houben M."/>
            <person name="Poggeler S."/>
            <person name="Stajich J.E."/>
            <person name="Nowrousian M."/>
        </authorList>
    </citation>
    <scope>NUCLEOTIDE SEQUENCE [LARGE SCALE GENOMIC DNA]</scope>
    <source>
        <strain evidence="2">CBS 100304</strain>
        <tissue evidence="1">Vegetative mycelium</tissue>
    </source>
</reference>
<protein>
    <submittedName>
        <fullName evidence="1">Uncharacterized protein</fullName>
    </submittedName>
</protein>
<evidence type="ECO:0000313" key="2">
    <source>
        <dbReference type="Proteomes" id="UP000018144"/>
    </source>
</evidence>
<evidence type="ECO:0000313" key="1">
    <source>
        <dbReference type="EMBL" id="CCX05623.1"/>
    </source>
</evidence>
<organism evidence="1 2">
    <name type="scientific">Pyronema omphalodes (strain CBS 100304)</name>
    <name type="common">Pyronema confluens</name>
    <dbReference type="NCBI Taxonomy" id="1076935"/>
    <lineage>
        <taxon>Eukaryota</taxon>
        <taxon>Fungi</taxon>
        <taxon>Dikarya</taxon>
        <taxon>Ascomycota</taxon>
        <taxon>Pezizomycotina</taxon>
        <taxon>Pezizomycetes</taxon>
        <taxon>Pezizales</taxon>
        <taxon>Pyronemataceae</taxon>
        <taxon>Pyronema</taxon>
    </lineage>
</organism>
<gene>
    <name evidence="1" type="ORF">PCON_05210</name>
</gene>
<proteinExistence type="predicted"/>
<sequence length="81" mass="9283">MAILCCQCNGCGKRVMDFMDSSVQPWLMQEPVERIEDHLTDGKTETYIPSDTSDRCRAMTIWRYSKEVQSGCMYGYLDGEA</sequence>
<keyword evidence="2" id="KW-1185">Reference proteome</keyword>
<name>U4KVK2_PYROM</name>
<dbReference type="Proteomes" id="UP000018144">
    <property type="component" value="Unassembled WGS sequence"/>
</dbReference>
<accession>U4KVK2</accession>
<dbReference type="EMBL" id="HF935262">
    <property type="protein sequence ID" value="CCX05623.1"/>
    <property type="molecule type" value="Genomic_DNA"/>
</dbReference>